<evidence type="ECO:0000256" key="4">
    <source>
        <dbReference type="ARBA" id="ARBA00022475"/>
    </source>
</evidence>
<dbReference type="EMBL" id="CP021255">
    <property type="protein sequence ID" value="AVD72306.1"/>
    <property type="molecule type" value="Genomic_DNA"/>
</dbReference>
<dbReference type="PANTHER" id="PTHR33446:SF2">
    <property type="entry name" value="PROTEIN TONB"/>
    <property type="match status" value="1"/>
</dbReference>
<protein>
    <recommendedName>
        <fullName evidence="12">TonB C-terminal domain-containing protein</fullName>
    </recommendedName>
</protein>
<comment type="subcellular location">
    <subcellularLocation>
        <location evidence="1">Cell inner membrane</location>
        <topology evidence="1">Single-pass membrane protein</topology>
        <orientation evidence="1">Periplasmic side</orientation>
    </subcellularLocation>
</comment>
<keyword evidence="9" id="KW-0472">Membrane</keyword>
<feature type="region of interest" description="Disordered" evidence="10">
    <location>
        <begin position="39"/>
        <end position="138"/>
    </location>
</feature>
<evidence type="ECO:0000256" key="1">
    <source>
        <dbReference type="ARBA" id="ARBA00004383"/>
    </source>
</evidence>
<comment type="similarity">
    <text evidence="2">Belongs to the TonB family.</text>
</comment>
<evidence type="ECO:0000259" key="12">
    <source>
        <dbReference type="PROSITE" id="PS52015"/>
    </source>
</evidence>
<dbReference type="GO" id="GO:0098797">
    <property type="term" value="C:plasma membrane protein complex"/>
    <property type="evidence" value="ECO:0007669"/>
    <property type="project" value="TreeGrafter"/>
</dbReference>
<dbReference type="AlphaFoldDB" id="A0A2L1GRM3"/>
<dbReference type="PROSITE" id="PS52015">
    <property type="entry name" value="TONB_CTD"/>
    <property type="match status" value="1"/>
</dbReference>
<feature type="signal peptide" evidence="11">
    <location>
        <begin position="1"/>
        <end position="19"/>
    </location>
</feature>
<dbReference type="InterPro" id="IPR037682">
    <property type="entry name" value="TonB_C"/>
</dbReference>
<feature type="chain" id="PRO_5014623401" description="TonB C-terminal domain-containing protein" evidence="11">
    <location>
        <begin position="20"/>
        <end position="241"/>
    </location>
</feature>
<evidence type="ECO:0000256" key="10">
    <source>
        <dbReference type="SAM" id="MobiDB-lite"/>
    </source>
</evidence>
<dbReference type="PRINTS" id="PR01374">
    <property type="entry name" value="TONBPROTEIN"/>
</dbReference>
<feature type="domain" description="TonB C-terminal" evidence="12">
    <location>
        <begin position="151"/>
        <end position="241"/>
    </location>
</feature>
<dbReference type="InterPro" id="IPR051045">
    <property type="entry name" value="TonB-dependent_transducer"/>
</dbReference>
<dbReference type="NCBIfam" id="TIGR01352">
    <property type="entry name" value="tonB_Cterm"/>
    <property type="match status" value="1"/>
</dbReference>
<gene>
    <name evidence="13" type="ORF">CAY53_08770</name>
</gene>
<name>A0A2L1GRM3_9BACT</name>
<keyword evidence="11" id="KW-0732">Signal</keyword>
<keyword evidence="8" id="KW-1133">Transmembrane helix</keyword>
<dbReference type="KEGG" id="deo:CAY53_08770"/>
<dbReference type="SUPFAM" id="SSF74653">
    <property type="entry name" value="TolA/TonB C-terminal domain"/>
    <property type="match status" value="1"/>
</dbReference>
<dbReference type="GO" id="GO:0015891">
    <property type="term" value="P:siderophore transport"/>
    <property type="evidence" value="ECO:0007669"/>
    <property type="project" value="InterPro"/>
</dbReference>
<dbReference type="GO" id="GO:0055085">
    <property type="term" value="P:transmembrane transport"/>
    <property type="evidence" value="ECO:0007669"/>
    <property type="project" value="InterPro"/>
</dbReference>
<organism evidence="13 14">
    <name type="scientific">Desulfobulbus oralis</name>
    <dbReference type="NCBI Taxonomy" id="1986146"/>
    <lineage>
        <taxon>Bacteria</taxon>
        <taxon>Pseudomonadati</taxon>
        <taxon>Thermodesulfobacteriota</taxon>
        <taxon>Desulfobulbia</taxon>
        <taxon>Desulfobulbales</taxon>
        <taxon>Desulfobulbaceae</taxon>
        <taxon>Desulfobulbus</taxon>
    </lineage>
</organism>
<evidence type="ECO:0000256" key="5">
    <source>
        <dbReference type="ARBA" id="ARBA00022519"/>
    </source>
</evidence>
<keyword evidence="4" id="KW-1003">Cell membrane</keyword>
<dbReference type="PANTHER" id="PTHR33446">
    <property type="entry name" value="PROTEIN TONB-RELATED"/>
    <property type="match status" value="1"/>
</dbReference>
<keyword evidence="7" id="KW-0653">Protein transport</keyword>
<feature type="compositionally biased region" description="Basic and acidic residues" evidence="10">
    <location>
        <begin position="76"/>
        <end position="87"/>
    </location>
</feature>
<dbReference type="Proteomes" id="UP000239867">
    <property type="component" value="Chromosome"/>
</dbReference>
<evidence type="ECO:0000256" key="7">
    <source>
        <dbReference type="ARBA" id="ARBA00022927"/>
    </source>
</evidence>
<evidence type="ECO:0000256" key="6">
    <source>
        <dbReference type="ARBA" id="ARBA00022692"/>
    </source>
</evidence>
<keyword evidence="3" id="KW-0813">Transport</keyword>
<dbReference type="Gene3D" id="3.30.1150.10">
    <property type="match status" value="1"/>
</dbReference>
<accession>A0A2L1GRM3</accession>
<evidence type="ECO:0000313" key="13">
    <source>
        <dbReference type="EMBL" id="AVD72306.1"/>
    </source>
</evidence>
<dbReference type="InterPro" id="IPR003538">
    <property type="entry name" value="TonB"/>
</dbReference>
<evidence type="ECO:0000256" key="2">
    <source>
        <dbReference type="ARBA" id="ARBA00006555"/>
    </source>
</evidence>
<evidence type="ECO:0000256" key="11">
    <source>
        <dbReference type="SAM" id="SignalP"/>
    </source>
</evidence>
<keyword evidence="6" id="KW-0812">Transmembrane</keyword>
<evidence type="ECO:0000256" key="9">
    <source>
        <dbReference type="ARBA" id="ARBA00023136"/>
    </source>
</evidence>
<dbReference type="GO" id="GO:0031992">
    <property type="term" value="F:energy transducer activity"/>
    <property type="evidence" value="ECO:0007669"/>
    <property type="project" value="InterPro"/>
</dbReference>
<evidence type="ECO:0000256" key="3">
    <source>
        <dbReference type="ARBA" id="ARBA00022448"/>
    </source>
</evidence>
<dbReference type="Pfam" id="PF03544">
    <property type="entry name" value="TonB_C"/>
    <property type="match status" value="1"/>
</dbReference>
<sequence>MLRSQFLLLFSLTIHGAAAGAVLWFSDQKSVPPPEEIYHVQLAELAPPPVPKPPPPVPQPRPETVEPPKSPPQHVEQPRVQKSEAKKINTKKQKKPEPKAPPPRPQERPAAEMAEPALPAPGPTSQHYAASPPAPAQDASVLGNTVYQVDKVDQRPAIARRIAPQYPARARRMAVEGKVVVQLVVDREGQPGNIAIFSAEPPGYFEEAALSAARQMRFVPGKIKGQPVRTQVMLPFNFRLQ</sequence>
<evidence type="ECO:0000313" key="14">
    <source>
        <dbReference type="Proteomes" id="UP000239867"/>
    </source>
</evidence>
<keyword evidence="14" id="KW-1185">Reference proteome</keyword>
<dbReference type="GO" id="GO:0015031">
    <property type="term" value="P:protein transport"/>
    <property type="evidence" value="ECO:0007669"/>
    <property type="project" value="UniProtKB-KW"/>
</dbReference>
<dbReference type="GO" id="GO:0030288">
    <property type="term" value="C:outer membrane-bounded periplasmic space"/>
    <property type="evidence" value="ECO:0007669"/>
    <property type="project" value="InterPro"/>
</dbReference>
<proteinExistence type="inferred from homology"/>
<reference evidence="13 14" key="1">
    <citation type="journal article" date="2018" name="MBio">
        <title>Insights into the evolution of host association through the isolation and characterization of a novel human periodontal pathobiont, Desulfobulbus oralis.</title>
        <authorList>
            <person name="Cross K.L."/>
            <person name="Chirania P."/>
            <person name="Xiong W."/>
            <person name="Beall C.J."/>
            <person name="Elkins J.G."/>
            <person name="Giannone R.J."/>
            <person name="Griffen A.L."/>
            <person name="Guss A.M."/>
            <person name="Hettich R.L."/>
            <person name="Joshi S.S."/>
            <person name="Mokrzan E.M."/>
            <person name="Martin R.K."/>
            <person name="Zhulin I.B."/>
            <person name="Leys E.J."/>
            <person name="Podar M."/>
        </authorList>
    </citation>
    <scope>NUCLEOTIDE SEQUENCE [LARGE SCALE GENOMIC DNA]</scope>
    <source>
        <strain evidence="13 14">ORNL</strain>
    </source>
</reference>
<keyword evidence="5" id="KW-0997">Cell inner membrane</keyword>
<dbReference type="InterPro" id="IPR006260">
    <property type="entry name" value="TonB/TolA_C"/>
</dbReference>
<evidence type="ECO:0000256" key="8">
    <source>
        <dbReference type="ARBA" id="ARBA00022989"/>
    </source>
</evidence>
<feature type="compositionally biased region" description="Pro residues" evidence="10">
    <location>
        <begin position="46"/>
        <end position="61"/>
    </location>
</feature>